<dbReference type="GO" id="GO:0005886">
    <property type="term" value="C:plasma membrane"/>
    <property type="evidence" value="ECO:0007669"/>
    <property type="project" value="TreeGrafter"/>
</dbReference>
<reference evidence="7" key="1">
    <citation type="submission" date="2022-07" db="EMBL/GenBank/DDBJ databases">
        <title>Phylogenomic reconstructions and comparative analyses of Kickxellomycotina fungi.</title>
        <authorList>
            <person name="Reynolds N.K."/>
            <person name="Stajich J.E."/>
            <person name="Barry K."/>
            <person name="Grigoriev I.V."/>
            <person name="Crous P."/>
            <person name="Smith M.E."/>
        </authorList>
    </citation>
    <scope>NUCLEOTIDE SEQUENCE</scope>
    <source>
        <strain evidence="7">BCRC 34489</strain>
    </source>
</reference>
<protein>
    <submittedName>
        <fullName evidence="7">Uncharacterized protein</fullName>
    </submittedName>
</protein>
<feature type="transmembrane region" description="Helical" evidence="6">
    <location>
        <begin position="320"/>
        <end position="339"/>
    </location>
</feature>
<feature type="transmembrane region" description="Helical" evidence="6">
    <location>
        <begin position="38"/>
        <end position="62"/>
    </location>
</feature>
<evidence type="ECO:0000256" key="3">
    <source>
        <dbReference type="ARBA" id="ARBA00022989"/>
    </source>
</evidence>
<feature type="region of interest" description="Disordered" evidence="5">
    <location>
        <begin position="240"/>
        <end position="261"/>
    </location>
</feature>
<dbReference type="EMBL" id="JANBUM010000136">
    <property type="protein sequence ID" value="KAJ2783642.1"/>
    <property type="molecule type" value="Genomic_DNA"/>
</dbReference>
<keyword evidence="3 6" id="KW-1133">Transmembrane helix</keyword>
<feature type="transmembrane region" description="Helical" evidence="6">
    <location>
        <begin position="281"/>
        <end position="300"/>
    </location>
</feature>
<accession>A0A9W8HHN8</accession>
<dbReference type="PANTHER" id="PTHR23112:SF0">
    <property type="entry name" value="TRANSMEMBRANE PROTEIN 116"/>
    <property type="match status" value="1"/>
</dbReference>
<organism evidence="7 8">
    <name type="scientific">Coemansia interrupta</name>
    <dbReference type="NCBI Taxonomy" id="1126814"/>
    <lineage>
        <taxon>Eukaryota</taxon>
        <taxon>Fungi</taxon>
        <taxon>Fungi incertae sedis</taxon>
        <taxon>Zoopagomycota</taxon>
        <taxon>Kickxellomycotina</taxon>
        <taxon>Kickxellomycetes</taxon>
        <taxon>Kickxellales</taxon>
        <taxon>Kickxellaceae</taxon>
        <taxon>Coemansia</taxon>
    </lineage>
</organism>
<dbReference type="PANTHER" id="PTHR23112">
    <property type="entry name" value="G PROTEIN-COUPLED RECEPTOR 157-RELATED"/>
    <property type="match status" value="1"/>
</dbReference>
<keyword evidence="4 6" id="KW-0472">Membrane</keyword>
<evidence type="ECO:0000256" key="2">
    <source>
        <dbReference type="ARBA" id="ARBA00022692"/>
    </source>
</evidence>
<feature type="transmembrane region" description="Helical" evidence="6">
    <location>
        <begin position="74"/>
        <end position="90"/>
    </location>
</feature>
<dbReference type="SUPFAM" id="SSF81321">
    <property type="entry name" value="Family A G protein-coupled receptor-like"/>
    <property type="match status" value="1"/>
</dbReference>
<keyword evidence="8" id="KW-1185">Reference proteome</keyword>
<comment type="subcellular location">
    <subcellularLocation>
        <location evidence="1">Membrane</location>
        <topology evidence="1">Multi-pass membrane protein</topology>
    </subcellularLocation>
</comment>
<evidence type="ECO:0000313" key="8">
    <source>
        <dbReference type="Proteomes" id="UP001140172"/>
    </source>
</evidence>
<dbReference type="Proteomes" id="UP001140172">
    <property type="component" value="Unassembled WGS sequence"/>
</dbReference>
<sequence>MSIYYAQLLKRSIPVGPEDPAAMSMIVHDEMGKNLWRFFALLYTSAVLSGSMVVFLIAAFIWRRSVVNRVSLRLIFAMSLCDFIQSMVSYKNMHLKSIVECRTGGFFVDYTTASSIYLSSSIAFNLHMLFLRKSRKPLPRYTEILYYVVPLTVALFQFAPQYIWTAKNGFCYTFDPVPAGTKSYILHVIFAYELIPGIFVFYNLITSTRVIITLYRRQHKVSRALQEASHETRLLLNGPTAESEEQNGNVSSGGKRRNSLSSKDVRQLKAVRKVYRACMRIALYPIVPLWWWVSQAIFYWCQYPLNMTFRWHASLMLKLMYISWTTFSAVIILNFAVFVTDPSILKVMKEVRKSILRRLGRLDRSHEFNAEGSHDALNKIKHKQQGVVITEHTDSGTIHTDSGSMNSGDLPKYKIQEDSVQYSPSALEENGSITTAYASFDDDALIRRAKAPGNIEDIYDNI</sequence>
<evidence type="ECO:0000313" key="7">
    <source>
        <dbReference type="EMBL" id="KAJ2783642.1"/>
    </source>
</evidence>
<proteinExistence type="predicted"/>
<keyword evidence="2 6" id="KW-0812">Transmembrane</keyword>
<feature type="transmembrane region" description="Helical" evidence="6">
    <location>
        <begin position="144"/>
        <end position="164"/>
    </location>
</feature>
<dbReference type="GO" id="GO:0004930">
    <property type="term" value="F:G protein-coupled receptor activity"/>
    <property type="evidence" value="ECO:0007669"/>
    <property type="project" value="TreeGrafter"/>
</dbReference>
<evidence type="ECO:0000256" key="1">
    <source>
        <dbReference type="ARBA" id="ARBA00004141"/>
    </source>
</evidence>
<evidence type="ECO:0000256" key="5">
    <source>
        <dbReference type="SAM" id="MobiDB-lite"/>
    </source>
</evidence>
<feature type="transmembrane region" description="Helical" evidence="6">
    <location>
        <begin position="110"/>
        <end position="132"/>
    </location>
</feature>
<comment type="caution">
    <text evidence="7">The sequence shown here is derived from an EMBL/GenBank/DDBJ whole genome shotgun (WGS) entry which is preliminary data.</text>
</comment>
<gene>
    <name evidence="7" type="ORF">GGI15_002510</name>
</gene>
<feature type="transmembrane region" description="Helical" evidence="6">
    <location>
        <begin position="184"/>
        <end position="205"/>
    </location>
</feature>
<dbReference type="OrthoDB" id="5565876at2759"/>
<evidence type="ECO:0000256" key="6">
    <source>
        <dbReference type="SAM" id="Phobius"/>
    </source>
</evidence>
<dbReference type="GO" id="GO:0007189">
    <property type="term" value="P:adenylate cyclase-activating G protein-coupled receptor signaling pathway"/>
    <property type="evidence" value="ECO:0007669"/>
    <property type="project" value="TreeGrafter"/>
</dbReference>
<dbReference type="AlphaFoldDB" id="A0A9W8HHN8"/>
<evidence type="ECO:0000256" key="4">
    <source>
        <dbReference type="ARBA" id="ARBA00023136"/>
    </source>
</evidence>
<name>A0A9W8HHN8_9FUNG</name>